<evidence type="ECO:0000313" key="16">
    <source>
        <dbReference type="Proteomes" id="UP001187531"/>
    </source>
</evidence>
<dbReference type="InterPro" id="IPR003613">
    <property type="entry name" value="Ubox_domain"/>
</dbReference>
<evidence type="ECO:0000256" key="6">
    <source>
        <dbReference type="ARBA" id="ARBA00022723"/>
    </source>
</evidence>
<keyword evidence="16" id="KW-1185">Reference proteome</keyword>
<dbReference type="PANTHER" id="PTHR10131:SF157">
    <property type="entry name" value="RECEPTOR-ASSOCIATED FACTOR, PUTATIVE-RELATED"/>
    <property type="match status" value="1"/>
</dbReference>
<dbReference type="GO" id="GO:0061630">
    <property type="term" value="F:ubiquitin protein ligase activity"/>
    <property type="evidence" value="ECO:0007669"/>
    <property type="project" value="UniProtKB-EC"/>
</dbReference>
<dbReference type="PANTHER" id="PTHR10131">
    <property type="entry name" value="TNF RECEPTOR ASSOCIATED FACTOR"/>
    <property type="match status" value="1"/>
</dbReference>
<keyword evidence="8" id="KW-0833">Ubl conjugation pathway</keyword>
<dbReference type="GO" id="GO:0043122">
    <property type="term" value="P:regulation of canonical NF-kappaB signal transduction"/>
    <property type="evidence" value="ECO:0007669"/>
    <property type="project" value="TreeGrafter"/>
</dbReference>
<comment type="caution">
    <text evidence="15">The sequence shown here is derived from an EMBL/GenBank/DDBJ whole genome shotgun (WGS) entry which is preliminary data.</text>
</comment>
<accession>A0AA88HNE3</accession>
<feature type="domain" description="RING-type" evidence="14">
    <location>
        <begin position="18"/>
        <end position="57"/>
    </location>
</feature>
<evidence type="ECO:0000256" key="1">
    <source>
        <dbReference type="ARBA" id="ARBA00000900"/>
    </source>
</evidence>
<dbReference type="InterPro" id="IPR013083">
    <property type="entry name" value="Znf_RING/FYVE/PHD"/>
</dbReference>
<dbReference type="SUPFAM" id="SSF160088">
    <property type="entry name" value="NRDP1 C-terminal domain-like"/>
    <property type="match status" value="1"/>
</dbReference>
<protein>
    <recommendedName>
        <fullName evidence="4">E3 ubiquitin-protein ligase NRDP1</fullName>
        <ecNumber evidence="3">2.3.2.27</ecNumber>
    </recommendedName>
    <alternativeName>
        <fullName evidence="10">RING finger protein 41</fullName>
    </alternativeName>
    <alternativeName>
        <fullName evidence="11">RING-type E3 ubiquitin transferase NRDP1</fullName>
    </alternativeName>
</protein>
<evidence type="ECO:0000256" key="7">
    <source>
        <dbReference type="ARBA" id="ARBA00022771"/>
    </source>
</evidence>
<comment type="pathway">
    <text evidence="2">Protein modification; protein ubiquitination.</text>
</comment>
<reference evidence="15" key="1">
    <citation type="submission" date="2023-07" db="EMBL/GenBank/DDBJ databases">
        <title>Chromosome-level genome assembly of Artemia franciscana.</title>
        <authorList>
            <person name="Jo E."/>
        </authorList>
    </citation>
    <scope>NUCLEOTIDE SEQUENCE</scope>
    <source>
        <tissue evidence="15">Whole body</tissue>
    </source>
</reference>
<evidence type="ECO:0000256" key="12">
    <source>
        <dbReference type="PROSITE-ProRule" id="PRU00175"/>
    </source>
</evidence>
<dbReference type="PROSITE" id="PS00518">
    <property type="entry name" value="ZF_RING_1"/>
    <property type="match status" value="1"/>
</dbReference>
<dbReference type="Proteomes" id="UP001187531">
    <property type="component" value="Unassembled WGS sequence"/>
</dbReference>
<evidence type="ECO:0000256" key="13">
    <source>
        <dbReference type="SAM" id="Coils"/>
    </source>
</evidence>
<keyword evidence="7 12" id="KW-0863">Zinc-finger</keyword>
<dbReference type="SMART" id="SM00184">
    <property type="entry name" value="RING"/>
    <property type="match status" value="1"/>
</dbReference>
<gene>
    <name evidence="15" type="ORF">QYM36_014355</name>
</gene>
<dbReference type="InterPro" id="IPR037255">
    <property type="entry name" value="NRDP1_C"/>
</dbReference>
<evidence type="ECO:0000256" key="5">
    <source>
        <dbReference type="ARBA" id="ARBA00022679"/>
    </source>
</evidence>
<evidence type="ECO:0000256" key="11">
    <source>
        <dbReference type="ARBA" id="ARBA00031762"/>
    </source>
</evidence>
<evidence type="ECO:0000313" key="15">
    <source>
        <dbReference type="EMBL" id="KAK2708722.1"/>
    </source>
</evidence>
<dbReference type="InterPro" id="IPR015036">
    <property type="entry name" value="NRDP1"/>
</dbReference>
<dbReference type="Gene3D" id="3.30.40.10">
    <property type="entry name" value="Zinc/RING finger domain, C3HC4 (zinc finger)"/>
    <property type="match status" value="2"/>
</dbReference>
<dbReference type="PROSITE" id="PS50089">
    <property type="entry name" value="ZF_RING_2"/>
    <property type="match status" value="1"/>
</dbReference>
<dbReference type="InterPro" id="IPR017907">
    <property type="entry name" value="Znf_RING_CS"/>
</dbReference>
<evidence type="ECO:0000256" key="2">
    <source>
        <dbReference type="ARBA" id="ARBA00004906"/>
    </source>
</evidence>
<dbReference type="AlphaFoldDB" id="A0AA88HNE3"/>
<dbReference type="InterPro" id="IPR001841">
    <property type="entry name" value="Znf_RING"/>
</dbReference>
<keyword evidence="6" id="KW-0479">Metal-binding</keyword>
<dbReference type="GO" id="GO:0008270">
    <property type="term" value="F:zinc ion binding"/>
    <property type="evidence" value="ECO:0007669"/>
    <property type="project" value="UniProtKB-KW"/>
</dbReference>
<evidence type="ECO:0000256" key="10">
    <source>
        <dbReference type="ARBA" id="ARBA00030556"/>
    </source>
</evidence>
<keyword evidence="13" id="KW-0175">Coiled coil</keyword>
<dbReference type="SUPFAM" id="SSF57850">
    <property type="entry name" value="RING/U-box"/>
    <property type="match status" value="1"/>
</dbReference>
<name>A0AA88HNE3_ARTSF</name>
<dbReference type="GO" id="GO:0016567">
    <property type="term" value="P:protein ubiquitination"/>
    <property type="evidence" value="ECO:0007669"/>
    <property type="project" value="InterPro"/>
</dbReference>
<evidence type="ECO:0000256" key="8">
    <source>
        <dbReference type="ARBA" id="ARBA00022786"/>
    </source>
</evidence>
<evidence type="ECO:0000259" key="14">
    <source>
        <dbReference type="PROSITE" id="PS50089"/>
    </source>
</evidence>
<proteinExistence type="predicted"/>
<sequence length="335" mass="37836">MGIDVARFSGDIDEDLLCPICSNVLEDPLQAPTCEHAFCNSCITEWLTRNQTCPIDRRYLTIDALKPVPRILRNLLSRLSLMCDNEKHGCPAVVKLEALQTHLLECEFNPKRPVPCSLGCGITIPFDELKDHNCVRSLRIELVNMETKVATLQTENAETKSKISEQMRQIQVLKDLVRSICGNNPAIRALTDQMEADEVVRWSNSLSRARVTRWGGMISTPDAHLQTTIKRSLSESGCPAHIVDDLMENSHERRWPPGLCSLETRQTNRRQYENYICRRVPGKQAVIVMACDNPHMDQNTFVLQPGLVMIFAHGVEQEQFPVVNVPVPEPRNTTA</sequence>
<dbReference type="SMART" id="SM00504">
    <property type="entry name" value="Ubox"/>
    <property type="match status" value="1"/>
</dbReference>
<organism evidence="15 16">
    <name type="scientific">Artemia franciscana</name>
    <name type="common">Brine shrimp</name>
    <name type="synonym">Artemia sanfranciscana</name>
    <dbReference type="NCBI Taxonomy" id="6661"/>
    <lineage>
        <taxon>Eukaryota</taxon>
        <taxon>Metazoa</taxon>
        <taxon>Ecdysozoa</taxon>
        <taxon>Arthropoda</taxon>
        <taxon>Crustacea</taxon>
        <taxon>Branchiopoda</taxon>
        <taxon>Anostraca</taxon>
        <taxon>Artemiidae</taxon>
        <taxon>Artemia</taxon>
    </lineage>
</organism>
<dbReference type="Pfam" id="PF08941">
    <property type="entry name" value="USP8_interact"/>
    <property type="match status" value="1"/>
</dbReference>
<evidence type="ECO:0000256" key="9">
    <source>
        <dbReference type="ARBA" id="ARBA00022833"/>
    </source>
</evidence>
<evidence type="ECO:0000256" key="3">
    <source>
        <dbReference type="ARBA" id="ARBA00012483"/>
    </source>
</evidence>
<dbReference type="EMBL" id="JAVRJZ010000018">
    <property type="protein sequence ID" value="KAK2708722.1"/>
    <property type="molecule type" value="Genomic_DNA"/>
</dbReference>
<evidence type="ECO:0000256" key="4">
    <source>
        <dbReference type="ARBA" id="ARBA00015711"/>
    </source>
</evidence>
<dbReference type="CDD" id="cd16634">
    <property type="entry name" value="mRING-HC-C3HC3D_Nrdp1"/>
    <property type="match status" value="1"/>
</dbReference>
<dbReference type="Pfam" id="PF13923">
    <property type="entry name" value="zf-C3HC4_2"/>
    <property type="match status" value="1"/>
</dbReference>
<keyword evidence="9" id="KW-0862">Zinc</keyword>
<feature type="coiled-coil region" evidence="13">
    <location>
        <begin position="135"/>
        <end position="169"/>
    </location>
</feature>
<dbReference type="EC" id="2.3.2.27" evidence="3"/>
<dbReference type="SUPFAM" id="SSF49599">
    <property type="entry name" value="TRAF domain-like"/>
    <property type="match status" value="1"/>
</dbReference>
<comment type="catalytic activity">
    <reaction evidence="1">
        <text>S-ubiquitinyl-[E2 ubiquitin-conjugating enzyme]-L-cysteine + [acceptor protein]-L-lysine = [E2 ubiquitin-conjugating enzyme]-L-cysteine + N(6)-ubiquitinyl-[acceptor protein]-L-lysine.</text>
        <dbReference type="EC" id="2.3.2.27"/>
    </reaction>
</comment>
<keyword evidence="5" id="KW-0808">Transferase</keyword>